<dbReference type="PANTHER" id="PTHR43731">
    <property type="entry name" value="RHOMBOID PROTEASE"/>
    <property type="match status" value="1"/>
</dbReference>
<dbReference type="EMBL" id="WSRQ01000015">
    <property type="protein sequence ID" value="MVX64295.1"/>
    <property type="molecule type" value="Genomic_DNA"/>
</dbReference>
<evidence type="ECO:0000256" key="4">
    <source>
        <dbReference type="ARBA" id="ARBA00022801"/>
    </source>
</evidence>
<feature type="transmembrane region" description="Helical" evidence="7">
    <location>
        <begin position="91"/>
        <end position="109"/>
    </location>
</feature>
<keyword evidence="3 7" id="KW-0812">Transmembrane</keyword>
<keyword evidence="5 7" id="KW-1133">Transmembrane helix</keyword>
<dbReference type="PANTHER" id="PTHR43731:SF14">
    <property type="entry name" value="PRESENILIN-ASSOCIATED RHOMBOID-LIKE PROTEIN, MITOCHONDRIAL"/>
    <property type="match status" value="1"/>
</dbReference>
<feature type="domain" description="Peptidase S54 rhomboid" evidence="8">
    <location>
        <begin position="49"/>
        <end position="155"/>
    </location>
</feature>
<evidence type="ECO:0000256" key="2">
    <source>
        <dbReference type="ARBA" id="ARBA00009045"/>
    </source>
</evidence>
<accession>A0A964RMM1</accession>
<comment type="caution">
    <text evidence="9">The sequence shown here is derived from an EMBL/GenBank/DDBJ whole genome shotgun (WGS) entry which is preliminary data.</text>
</comment>
<dbReference type="Gene3D" id="1.20.1540.10">
    <property type="entry name" value="Rhomboid-like"/>
    <property type="match status" value="1"/>
</dbReference>
<gene>
    <name evidence="9" type="ORF">GKZ28_11400</name>
</gene>
<evidence type="ECO:0000259" key="8">
    <source>
        <dbReference type="Pfam" id="PF01694"/>
    </source>
</evidence>
<sequence length="200" mass="21822">MSKKVSLKQHIGVTTVCIICITTVFTLLQFIYPQMLSSLRRNPTALYSGQWWRLFTPLLVHSDKNAWVQFIINMLGIAVLGTAVERLVGRYKFLLLYLAGGLAGEIAGYCGWDPFGAGASVGLCGLLGGLFILFIKGKSKMTPIIPVISLYFIAGLLGNASGSYVFTILICLSVSALQILAMKNKENINNINSENKVDIL</sequence>
<evidence type="ECO:0000313" key="9">
    <source>
        <dbReference type="EMBL" id="MVX64295.1"/>
    </source>
</evidence>
<dbReference type="InterPro" id="IPR050925">
    <property type="entry name" value="Rhomboid_protease_S54"/>
</dbReference>
<name>A0A964RMM1_9CLOT</name>
<keyword evidence="9" id="KW-0645">Protease</keyword>
<comment type="similarity">
    <text evidence="2">Belongs to the peptidase S54 family.</text>
</comment>
<evidence type="ECO:0000256" key="1">
    <source>
        <dbReference type="ARBA" id="ARBA00004141"/>
    </source>
</evidence>
<dbReference type="RefSeq" id="WP_160359282.1">
    <property type="nucleotide sequence ID" value="NZ_WSRQ01000015.1"/>
</dbReference>
<feature type="transmembrane region" description="Helical" evidence="7">
    <location>
        <begin position="66"/>
        <end position="84"/>
    </location>
</feature>
<dbReference type="GO" id="GO:0006508">
    <property type="term" value="P:proteolysis"/>
    <property type="evidence" value="ECO:0007669"/>
    <property type="project" value="UniProtKB-KW"/>
</dbReference>
<evidence type="ECO:0000256" key="5">
    <source>
        <dbReference type="ARBA" id="ARBA00022989"/>
    </source>
</evidence>
<dbReference type="AlphaFoldDB" id="A0A964RMM1"/>
<keyword evidence="6 7" id="KW-0472">Membrane</keyword>
<feature type="transmembrane region" description="Helical" evidence="7">
    <location>
        <begin position="115"/>
        <end position="134"/>
    </location>
</feature>
<evidence type="ECO:0000256" key="6">
    <source>
        <dbReference type="ARBA" id="ARBA00023136"/>
    </source>
</evidence>
<evidence type="ECO:0000313" key="10">
    <source>
        <dbReference type="Proteomes" id="UP000656077"/>
    </source>
</evidence>
<evidence type="ECO:0000256" key="3">
    <source>
        <dbReference type="ARBA" id="ARBA00022692"/>
    </source>
</evidence>
<evidence type="ECO:0000256" key="7">
    <source>
        <dbReference type="SAM" id="Phobius"/>
    </source>
</evidence>
<dbReference type="InterPro" id="IPR022764">
    <property type="entry name" value="Peptidase_S54_rhomboid_dom"/>
</dbReference>
<organism evidence="9 10">
    <name type="scientific">Clostridium chromiireducens</name>
    <dbReference type="NCBI Taxonomy" id="225345"/>
    <lineage>
        <taxon>Bacteria</taxon>
        <taxon>Bacillati</taxon>
        <taxon>Bacillota</taxon>
        <taxon>Clostridia</taxon>
        <taxon>Eubacteriales</taxon>
        <taxon>Clostridiaceae</taxon>
        <taxon>Clostridium</taxon>
    </lineage>
</organism>
<dbReference type="SUPFAM" id="SSF144091">
    <property type="entry name" value="Rhomboid-like"/>
    <property type="match status" value="1"/>
</dbReference>
<comment type="subcellular location">
    <subcellularLocation>
        <location evidence="1">Membrane</location>
        <topology evidence="1">Multi-pass membrane protein</topology>
    </subcellularLocation>
</comment>
<proteinExistence type="inferred from homology"/>
<dbReference type="GO" id="GO:0004252">
    <property type="term" value="F:serine-type endopeptidase activity"/>
    <property type="evidence" value="ECO:0007669"/>
    <property type="project" value="InterPro"/>
</dbReference>
<protein>
    <submittedName>
        <fullName evidence="9">Rhomboid family intramembrane serine protease</fullName>
    </submittedName>
</protein>
<keyword evidence="4" id="KW-0378">Hydrolase</keyword>
<dbReference type="InterPro" id="IPR035952">
    <property type="entry name" value="Rhomboid-like_sf"/>
</dbReference>
<dbReference type="Proteomes" id="UP000656077">
    <property type="component" value="Unassembled WGS sequence"/>
</dbReference>
<feature type="transmembrane region" description="Helical" evidence="7">
    <location>
        <begin position="12"/>
        <end position="32"/>
    </location>
</feature>
<reference evidence="9" key="1">
    <citation type="submission" date="2019-12" db="EMBL/GenBank/DDBJ databases">
        <title>Microbes associate with the intestines of laboratory mice.</title>
        <authorList>
            <person name="Navarre W."/>
            <person name="Wong E."/>
        </authorList>
    </citation>
    <scope>NUCLEOTIDE SEQUENCE</scope>
    <source>
        <strain evidence="9">NM79_F5</strain>
    </source>
</reference>
<dbReference type="Pfam" id="PF01694">
    <property type="entry name" value="Rhomboid"/>
    <property type="match status" value="1"/>
</dbReference>
<dbReference type="GO" id="GO:0016020">
    <property type="term" value="C:membrane"/>
    <property type="evidence" value="ECO:0007669"/>
    <property type="project" value="UniProtKB-SubCell"/>
</dbReference>